<name>A0A8S5T9F0_9CAUD</name>
<dbReference type="EMBL" id="BK032769">
    <property type="protein sequence ID" value="DAF59378.1"/>
    <property type="molecule type" value="Genomic_DNA"/>
</dbReference>
<evidence type="ECO:0000313" key="1">
    <source>
        <dbReference type="EMBL" id="DAF59378.1"/>
    </source>
</evidence>
<proteinExistence type="predicted"/>
<reference evidence="1" key="1">
    <citation type="journal article" date="2021" name="Proc. Natl. Acad. Sci. U.S.A.">
        <title>A Catalog of Tens of Thousands of Viruses from Human Metagenomes Reveals Hidden Associations with Chronic Diseases.</title>
        <authorList>
            <person name="Tisza M.J."/>
            <person name="Buck C.B."/>
        </authorList>
    </citation>
    <scope>NUCLEOTIDE SEQUENCE</scope>
    <source>
        <strain evidence="1">CtQQg4</strain>
    </source>
</reference>
<sequence length="68" mass="7780">MEVKYSSVTNLTKTFDIGRTLATSLVMQMQCDPEFKEGVISISHKKKLVNIELFEAFLKAKINNSWIN</sequence>
<protein>
    <submittedName>
        <fullName evidence="1">Uncharacterized protein</fullName>
    </submittedName>
</protein>
<accession>A0A8S5T9F0</accession>
<organism evidence="1">
    <name type="scientific">Myoviridae sp. ctQQg4</name>
    <dbReference type="NCBI Taxonomy" id="2827686"/>
    <lineage>
        <taxon>Viruses</taxon>
        <taxon>Duplodnaviria</taxon>
        <taxon>Heunggongvirae</taxon>
        <taxon>Uroviricota</taxon>
        <taxon>Caudoviricetes</taxon>
    </lineage>
</organism>